<dbReference type="AlphaFoldDB" id="A0A545ATR4"/>
<dbReference type="InterPro" id="IPR026467">
    <property type="entry name" value="Ser/Gly_Cys_C_dom"/>
</dbReference>
<keyword evidence="3" id="KW-1185">Reference proteome</keyword>
<gene>
    <name evidence="2" type="ORF">FL583_12210</name>
</gene>
<keyword evidence="1" id="KW-0812">Transmembrane</keyword>
<proteinExistence type="predicted"/>
<reference evidence="2 3" key="1">
    <citation type="submission" date="2019-07" db="EMBL/GenBank/DDBJ databases">
        <title>Cryptosporangium phraense sp. nov., isolated from plant litter.</title>
        <authorList>
            <person name="Suriyachadkun C."/>
        </authorList>
    </citation>
    <scope>NUCLEOTIDE SEQUENCE [LARGE SCALE GENOMIC DNA]</scope>
    <source>
        <strain evidence="2 3">A-T 5661</strain>
    </source>
</reference>
<dbReference type="EMBL" id="VIRS01000007">
    <property type="protein sequence ID" value="TQS44730.1"/>
    <property type="molecule type" value="Genomic_DNA"/>
</dbReference>
<keyword evidence="1" id="KW-1133">Transmembrane helix</keyword>
<keyword evidence="1" id="KW-0472">Membrane</keyword>
<evidence type="ECO:0000313" key="3">
    <source>
        <dbReference type="Proteomes" id="UP000317982"/>
    </source>
</evidence>
<dbReference type="InParanoid" id="A0A545ATR4"/>
<feature type="transmembrane region" description="Helical" evidence="1">
    <location>
        <begin position="167"/>
        <end position="187"/>
    </location>
</feature>
<evidence type="ECO:0000256" key="1">
    <source>
        <dbReference type="SAM" id="Phobius"/>
    </source>
</evidence>
<feature type="transmembrane region" description="Helical" evidence="1">
    <location>
        <begin position="129"/>
        <end position="155"/>
    </location>
</feature>
<dbReference type="Proteomes" id="UP000317982">
    <property type="component" value="Unassembled WGS sequence"/>
</dbReference>
<protein>
    <submittedName>
        <fullName evidence="2">TIGR04222 domain-containing membrane protein</fullName>
    </submittedName>
</protein>
<organism evidence="2 3">
    <name type="scientific">Cryptosporangium phraense</name>
    <dbReference type="NCBI Taxonomy" id="2593070"/>
    <lineage>
        <taxon>Bacteria</taxon>
        <taxon>Bacillati</taxon>
        <taxon>Actinomycetota</taxon>
        <taxon>Actinomycetes</taxon>
        <taxon>Cryptosporangiales</taxon>
        <taxon>Cryptosporangiaceae</taxon>
        <taxon>Cryptosporangium</taxon>
    </lineage>
</organism>
<sequence>MMTEDPPMWFTSADDRARAWLDRAPAPVDVALLAGGPGRVADVVLADLVASGHLRIGSDGGIELVSADVPADASLRAAVVDVVRRRPGCTVDDVRAGIAGGSGLRPAWGRLRRAGLLTRRLRYQGSARGPVSTAVVLGLGALGYVLLAALVVAVFDALKVDSPSGAVAAGIACLALLVGGIAALVLLTQWLSEVVPTTRGPVHDPRTPAGRRALDLLPDDGPYRAALSGASLAGPAPSGSGTSWGSYRWRGGRVVLRDRDPD</sequence>
<name>A0A545ATR4_9ACTN</name>
<accession>A0A545ATR4</accession>
<comment type="caution">
    <text evidence="2">The sequence shown here is derived from an EMBL/GenBank/DDBJ whole genome shotgun (WGS) entry which is preliminary data.</text>
</comment>
<dbReference type="NCBIfam" id="TIGR04222">
    <property type="entry name" value="near_uncomplex"/>
    <property type="match status" value="1"/>
</dbReference>
<evidence type="ECO:0000313" key="2">
    <source>
        <dbReference type="EMBL" id="TQS44730.1"/>
    </source>
</evidence>